<proteinExistence type="inferred from homology"/>
<evidence type="ECO:0000256" key="2">
    <source>
        <dbReference type="ARBA" id="ARBA00023015"/>
    </source>
</evidence>
<dbReference type="PROSITE" id="PS50931">
    <property type="entry name" value="HTH_LYSR"/>
    <property type="match status" value="1"/>
</dbReference>
<protein>
    <submittedName>
        <fullName evidence="6">LysR family transcriptional regulator</fullName>
    </submittedName>
</protein>
<keyword evidence="3" id="KW-0238">DNA-binding</keyword>
<comment type="similarity">
    <text evidence="1">Belongs to the LysR transcriptional regulatory family.</text>
</comment>
<dbReference type="Gene3D" id="1.10.10.10">
    <property type="entry name" value="Winged helix-like DNA-binding domain superfamily/Winged helix DNA-binding domain"/>
    <property type="match status" value="1"/>
</dbReference>
<dbReference type="SUPFAM" id="SSF53850">
    <property type="entry name" value="Periplasmic binding protein-like II"/>
    <property type="match status" value="1"/>
</dbReference>
<evidence type="ECO:0000313" key="7">
    <source>
        <dbReference type="Proteomes" id="UP000078463"/>
    </source>
</evidence>
<dbReference type="EMBL" id="CP015922">
    <property type="protein sequence ID" value="ANJ00623.1"/>
    <property type="molecule type" value="Genomic_DNA"/>
</dbReference>
<dbReference type="InterPro" id="IPR005119">
    <property type="entry name" value="LysR_subst-bd"/>
</dbReference>
<dbReference type="SUPFAM" id="SSF46785">
    <property type="entry name" value="Winged helix' DNA-binding domain"/>
    <property type="match status" value="1"/>
</dbReference>
<dbReference type="KEGG" id="pwu:A8O14_11395"/>
<dbReference type="InterPro" id="IPR036390">
    <property type="entry name" value="WH_DNA-bd_sf"/>
</dbReference>
<keyword evidence="7" id="KW-1185">Reference proteome</keyword>
<dbReference type="OrthoDB" id="9785745at2"/>
<dbReference type="GO" id="GO:0003700">
    <property type="term" value="F:DNA-binding transcription factor activity"/>
    <property type="evidence" value="ECO:0007669"/>
    <property type="project" value="InterPro"/>
</dbReference>
<accession>A0A191UHY3</accession>
<gene>
    <name evidence="6" type="ORF">A8O14_11395</name>
</gene>
<organism evidence="6 7">
    <name type="scientific">Polynucleobacter wuianus</name>
    <dbReference type="NCBI Taxonomy" id="1743168"/>
    <lineage>
        <taxon>Bacteria</taxon>
        <taxon>Pseudomonadati</taxon>
        <taxon>Pseudomonadota</taxon>
        <taxon>Betaproteobacteria</taxon>
        <taxon>Burkholderiales</taxon>
        <taxon>Burkholderiaceae</taxon>
        <taxon>Polynucleobacter</taxon>
    </lineage>
</organism>
<dbReference type="Pfam" id="PF00126">
    <property type="entry name" value="HTH_1"/>
    <property type="match status" value="1"/>
</dbReference>
<dbReference type="AlphaFoldDB" id="A0A191UHY3"/>
<evidence type="ECO:0000259" key="5">
    <source>
        <dbReference type="PROSITE" id="PS50931"/>
    </source>
</evidence>
<dbReference type="Pfam" id="PF03466">
    <property type="entry name" value="LysR_substrate"/>
    <property type="match status" value="1"/>
</dbReference>
<reference evidence="7" key="1">
    <citation type="submission" date="2016-05" db="EMBL/GenBank/DDBJ databases">
        <title>Polynucleobacter sp. QLW-P1FAT50C-4 genome.</title>
        <authorList>
            <person name="Hahn M.W."/>
        </authorList>
    </citation>
    <scope>NUCLEOTIDE SEQUENCE [LARGE SCALE GENOMIC DNA]</scope>
    <source>
        <strain evidence="7">QLW-P1FAT50C-4</strain>
    </source>
</reference>
<dbReference type="InterPro" id="IPR000847">
    <property type="entry name" value="LysR_HTH_N"/>
</dbReference>
<feature type="domain" description="HTH lysR-type" evidence="5">
    <location>
        <begin position="3"/>
        <end position="60"/>
    </location>
</feature>
<evidence type="ECO:0000256" key="1">
    <source>
        <dbReference type="ARBA" id="ARBA00009437"/>
    </source>
</evidence>
<dbReference type="STRING" id="1743168.A8O14_11395"/>
<keyword evidence="2" id="KW-0805">Transcription regulation</keyword>
<sequence>MNITFRQLRLFLALAETRSVSAAARMVHVTQPTASMGLKEITDAVGVPLYEVVARKVHLTQMGHELAKTARAISGEWDSFEQQVNSVKGLTRGKLKVAVVSTAKYFIPRILGTFCAKYPQIDISLEVLNRDGVVKRLEENLDDLYIMSQPPLHVDIEDEVFMPNPLLLVAPKDHAFAKKKNIDISALKSEKFIFREKGSGTRMATDAHLKRLKFKPDVRLELGSNEAIKQAVIGGLGIAVLSKYSLGDKTDQEEVAILKCKEFPIESSWHLVSPKGKKLSPIATIFKKHLSQQAKSWK</sequence>
<dbReference type="RefSeq" id="WP_068949616.1">
    <property type="nucleotide sequence ID" value="NZ_CP015922.1"/>
</dbReference>
<dbReference type="GO" id="GO:0003677">
    <property type="term" value="F:DNA binding"/>
    <property type="evidence" value="ECO:0007669"/>
    <property type="project" value="UniProtKB-KW"/>
</dbReference>
<dbReference type="Gene3D" id="3.40.190.290">
    <property type="match status" value="1"/>
</dbReference>
<evidence type="ECO:0000256" key="4">
    <source>
        <dbReference type="ARBA" id="ARBA00023163"/>
    </source>
</evidence>
<dbReference type="GO" id="GO:0005829">
    <property type="term" value="C:cytosol"/>
    <property type="evidence" value="ECO:0007669"/>
    <property type="project" value="TreeGrafter"/>
</dbReference>
<dbReference type="PANTHER" id="PTHR30419">
    <property type="entry name" value="HTH-TYPE TRANSCRIPTIONAL REGULATOR YBHD"/>
    <property type="match status" value="1"/>
</dbReference>
<dbReference type="Proteomes" id="UP000078463">
    <property type="component" value="Chromosome"/>
</dbReference>
<dbReference type="InterPro" id="IPR036388">
    <property type="entry name" value="WH-like_DNA-bd_sf"/>
</dbReference>
<keyword evidence="4" id="KW-0804">Transcription</keyword>
<dbReference type="PANTHER" id="PTHR30419:SF8">
    <property type="entry name" value="NITROGEN ASSIMILATION TRANSCRIPTIONAL ACTIVATOR-RELATED"/>
    <property type="match status" value="1"/>
</dbReference>
<dbReference type="InterPro" id="IPR050950">
    <property type="entry name" value="HTH-type_LysR_regulators"/>
</dbReference>
<evidence type="ECO:0000313" key="6">
    <source>
        <dbReference type="EMBL" id="ANJ00623.1"/>
    </source>
</evidence>
<name>A0A191UHY3_9BURK</name>
<dbReference type="CDD" id="cd08419">
    <property type="entry name" value="PBP2_CbbR_RubisCO_like"/>
    <property type="match status" value="1"/>
</dbReference>
<evidence type="ECO:0000256" key="3">
    <source>
        <dbReference type="ARBA" id="ARBA00023125"/>
    </source>
</evidence>